<evidence type="ECO:0000313" key="3">
    <source>
        <dbReference type="Proteomes" id="UP001597128"/>
    </source>
</evidence>
<proteinExistence type="predicted"/>
<dbReference type="InterPro" id="IPR021738">
    <property type="entry name" value="DUF3309"/>
</dbReference>
<accession>A0ABW3F812</accession>
<keyword evidence="3" id="KW-1185">Reference proteome</keyword>
<keyword evidence="1" id="KW-0812">Transmembrane</keyword>
<keyword evidence="1" id="KW-0472">Membrane</keyword>
<dbReference type="RefSeq" id="WP_379057466.1">
    <property type="nucleotide sequence ID" value="NZ_JBHTKB010000002.1"/>
</dbReference>
<sequence length="85" mass="9215">MHSLVAEKFALTPHAATAIKLLNRVVIYLIFGGIMVGDVLIGLLILALFFAMPAWPYSSKWGYYPIGIIGSALVLMLILSLIGLI</sequence>
<comment type="caution">
    <text evidence="2">The sequence shown here is derived from an EMBL/GenBank/DDBJ whole genome shotgun (WGS) entry which is preliminary data.</text>
</comment>
<reference evidence="3" key="1">
    <citation type="journal article" date="2019" name="Int. J. Syst. Evol. Microbiol.">
        <title>The Global Catalogue of Microorganisms (GCM) 10K type strain sequencing project: providing services to taxonomists for standard genome sequencing and annotation.</title>
        <authorList>
            <consortium name="The Broad Institute Genomics Platform"/>
            <consortium name="The Broad Institute Genome Sequencing Center for Infectious Disease"/>
            <person name="Wu L."/>
            <person name="Ma J."/>
        </authorList>
    </citation>
    <scope>NUCLEOTIDE SEQUENCE [LARGE SCALE GENOMIC DNA]</scope>
    <source>
        <strain evidence="3">CCUG 58412</strain>
    </source>
</reference>
<feature type="transmembrane region" description="Helical" evidence="1">
    <location>
        <begin position="25"/>
        <end position="51"/>
    </location>
</feature>
<feature type="transmembrane region" description="Helical" evidence="1">
    <location>
        <begin position="63"/>
        <end position="84"/>
    </location>
</feature>
<dbReference type="Proteomes" id="UP001597128">
    <property type="component" value="Unassembled WGS sequence"/>
</dbReference>
<name>A0ABW3F812_9PROT</name>
<evidence type="ECO:0000313" key="2">
    <source>
        <dbReference type="EMBL" id="MFD0913958.1"/>
    </source>
</evidence>
<evidence type="ECO:0000256" key="1">
    <source>
        <dbReference type="SAM" id="Phobius"/>
    </source>
</evidence>
<organism evidence="2 3">
    <name type="scientific">Methylophilus luteus</name>
    <dbReference type="NCBI Taxonomy" id="640108"/>
    <lineage>
        <taxon>Bacteria</taxon>
        <taxon>Pseudomonadati</taxon>
        <taxon>Pseudomonadota</taxon>
        <taxon>Betaproteobacteria</taxon>
        <taxon>Nitrosomonadales</taxon>
        <taxon>Methylophilaceae</taxon>
        <taxon>Methylophilus</taxon>
    </lineage>
</organism>
<protein>
    <submittedName>
        <fullName evidence="2">DUF3309 family protein</fullName>
    </submittedName>
</protein>
<keyword evidence="1" id="KW-1133">Transmembrane helix</keyword>
<dbReference type="EMBL" id="JBHTKB010000002">
    <property type="protein sequence ID" value="MFD0913958.1"/>
    <property type="molecule type" value="Genomic_DNA"/>
</dbReference>
<gene>
    <name evidence="2" type="ORF">ACFQ1Z_10400</name>
</gene>
<dbReference type="Pfam" id="PF11752">
    <property type="entry name" value="DUF3309"/>
    <property type="match status" value="1"/>
</dbReference>